<comment type="caution">
    <text evidence="3">The sequence shown here is derived from an EMBL/GenBank/DDBJ whole genome shotgun (WGS) entry which is preliminary data.</text>
</comment>
<dbReference type="Proteomes" id="UP000194841">
    <property type="component" value="Unassembled WGS sequence"/>
</dbReference>
<name>A0A244CTB9_PSEDV</name>
<evidence type="ECO:0000256" key="1">
    <source>
        <dbReference type="SAM" id="Coils"/>
    </source>
</evidence>
<organism evidence="3 4">
    <name type="scientific">Pseudoalteromonas ulvae</name>
    <dbReference type="NCBI Taxonomy" id="107327"/>
    <lineage>
        <taxon>Bacteria</taxon>
        <taxon>Pseudomonadati</taxon>
        <taxon>Pseudomonadota</taxon>
        <taxon>Gammaproteobacteria</taxon>
        <taxon>Alteromonadales</taxon>
        <taxon>Pseudoalteromonadaceae</taxon>
        <taxon>Pseudoalteromonas</taxon>
    </lineage>
</organism>
<protein>
    <recommendedName>
        <fullName evidence="5">DUF4124 domain-containing protein</fullName>
    </recommendedName>
</protein>
<dbReference type="EMBL" id="MWPV01000001">
    <property type="protein sequence ID" value="OUL58838.1"/>
    <property type="molecule type" value="Genomic_DNA"/>
</dbReference>
<feature type="coiled-coil region" evidence="1">
    <location>
        <begin position="129"/>
        <end position="167"/>
    </location>
</feature>
<keyword evidence="4" id="KW-1185">Reference proteome</keyword>
<evidence type="ECO:0008006" key="5">
    <source>
        <dbReference type="Google" id="ProtNLM"/>
    </source>
</evidence>
<feature type="chain" id="PRO_5012309207" description="DUF4124 domain-containing protein" evidence="2">
    <location>
        <begin position="25"/>
        <end position="170"/>
    </location>
</feature>
<dbReference type="AlphaFoldDB" id="A0A244CTB9"/>
<keyword evidence="2" id="KW-0732">Signal</keyword>
<evidence type="ECO:0000313" key="3">
    <source>
        <dbReference type="EMBL" id="OUL58838.1"/>
    </source>
</evidence>
<reference evidence="3 4" key="1">
    <citation type="submission" date="2017-02" db="EMBL/GenBank/DDBJ databases">
        <title>Pseudoalteromonas ulvae TC14 Genome.</title>
        <authorList>
            <person name="Molmeret M."/>
        </authorList>
    </citation>
    <scope>NUCLEOTIDE SEQUENCE [LARGE SCALE GENOMIC DNA]</scope>
    <source>
        <strain evidence="3">TC14</strain>
    </source>
</reference>
<gene>
    <name evidence="3" type="ORF">B1199_00700</name>
</gene>
<accession>A0A244CTB9</accession>
<evidence type="ECO:0000313" key="4">
    <source>
        <dbReference type="Proteomes" id="UP000194841"/>
    </source>
</evidence>
<proteinExistence type="predicted"/>
<keyword evidence="1" id="KW-0175">Coiled coil</keyword>
<dbReference type="RefSeq" id="WP_086742215.1">
    <property type="nucleotide sequence ID" value="NZ_MWPV01000001.1"/>
</dbReference>
<sequence>MTLSRALLNLCICITVSITLPLSANTDNTRFYQCDGGAKGVIISQFPCSKDAEVKTVSTFVPRDIRSTTQDVVQLNKIQFDQQVDILESQIRGSKQKIRQFQRSRMTERRDSLEKLERLMDADTKKALKKTVKAEVSVIEDKYDRLVQEQRQLLTSLTNELSVLKKRYNQ</sequence>
<evidence type="ECO:0000256" key="2">
    <source>
        <dbReference type="SAM" id="SignalP"/>
    </source>
</evidence>
<dbReference type="OrthoDB" id="6312994at2"/>
<feature type="signal peptide" evidence="2">
    <location>
        <begin position="1"/>
        <end position="24"/>
    </location>
</feature>